<comment type="caution">
    <text evidence="4">The sequence shown here is derived from an EMBL/GenBank/DDBJ whole genome shotgun (WGS) entry which is preliminary data.</text>
</comment>
<feature type="transmembrane region" description="Helical" evidence="2">
    <location>
        <begin position="651"/>
        <end position="672"/>
    </location>
</feature>
<evidence type="ECO:0000256" key="2">
    <source>
        <dbReference type="SAM" id="Phobius"/>
    </source>
</evidence>
<dbReference type="Proteomes" id="UP001652432">
    <property type="component" value="Unassembled WGS sequence"/>
</dbReference>
<protein>
    <recommendedName>
        <fullName evidence="6">Gram-positive cocci surface proteins LPxTG domain-containing protein</fullName>
    </recommendedName>
</protein>
<keyword evidence="5" id="KW-1185">Reference proteome</keyword>
<sequence length="677" mass="73356">MRMKQIRRRILGGCLACLLCLTGSIPAFAAGTATPANANERRENPPGLENKASGALDSGTPETPEASEEIPLVLVTEIQNEGELLSLPAFTLPLRTTPSDDDLEEIYQLALQYQTVCATVTAGEEIRQETFSVAWDFSAIDQTTPGEYAAAGRIELPEGYAFGEAVLQELQIPVRVEEMTPAVITSIEQWYPYTNAFALPQGSEVEALEELFAASPYYLECYAENGTSYTAVVEWDFSCIDLNTVGLYHATGRLIAPKNTVFADRVDFPEITIPVSVQAPDRPDINCFLAARGNLHFPWVAPPGNLDKISVWLSENNGSWNRLENGIYVGREMLSIATRLLAPGSSYRLQVDYGGGQTGILSLTYADEIVLEGYHEGDRDGGDAGGNPPDTIIQPPPEDTDDQDDGFADRPSTKPSKPPATNGGGTDSDEPTIPEIEAPVISGQPEEDTTLTQPPEVQTIVGASELTAPNPALKLSENRKDSVQSVITVPQEVADSQNSAFSEFFDETTDRISGTRFLMMLQTGEQRAVFSKQGITISIPKDALPEGIQNKDQIEVIIQKDTDGGFSFSFSINGTVLNSLPDVSVMLPCPNDPAAGTLFLCDESGVEIPMTGYDDTAKAASFQISHTGTYTIVGKEDTASLAHAADTEHSWSPIFFFIPVCLVLLSAGKFFLRRRRK</sequence>
<dbReference type="EMBL" id="JAOQKJ010000005">
    <property type="protein sequence ID" value="MCU6744305.1"/>
    <property type="molecule type" value="Genomic_DNA"/>
</dbReference>
<gene>
    <name evidence="4" type="ORF">OCV77_07320</name>
</gene>
<feature type="region of interest" description="Disordered" evidence="1">
    <location>
        <begin position="34"/>
        <end position="68"/>
    </location>
</feature>
<keyword evidence="2" id="KW-1133">Transmembrane helix</keyword>
<feature type="region of interest" description="Disordered" evidence="1">
    <location>
        <begin position="375"/>
        <end position="433"/>
    </location>
</feature>
<evidence type="ECO:0000313" key="5">
    <source>
        <dbReference type="Proteomes" id="UP001652432"/>
    </source>
</evidence>
<dbReference type="RefSeq" id="WP_262574342.1">
    <property type="nucleotide sequence ID" value="NZ_JAOQKJ010000005.1"/>
</dbReference>
<keyword evidence="3" id="KW-0732">Signal</keyword>
<evidence type="ECO:0000256" key="3">
    <source>
        <dbReference type="SAM" id="SignalP"/>
    </source>
</evidence>
<proteinExistence type="predicted"/>
<accession>A0ABT2T266</accession>
<evidence type="ECO:0000313" key="4">
    <source>
        <dbReference type="EMBL" id="MCU6744305.1"/>
    </source>
</evidence>
<name>A0ABT2T266_9FIRM</name>
<keyword evidence="2" id="KW-0472">Membrane</keyword>
<keyword evidence="2" id="KW-0812">Transmembrane</keyword>
<feature type="signal peptide" evidence="3">
    <location>
        <begin position="1"/>
        <end position="29"/>
    </location>
</feature>
<reference evidence="4 5" key="1">
    <citation type="journal article" date="2021" name="ISME Commun">
        <title>Automated analysis of genomic sequences facilitates high-throughput and comprehensive description of bacteria.</title>
        <authorList>
            <person name="Hitch T.C.A."/>
        </authorList>
    </citation>
    <scope>NUCLEOTIDE SEQUENCE [LARGE SCALE GENOMIC DNA]</scope>
    <source>
        <strain evidence="4 5">Sanger_18</strain>
    </source>
</reference>
<evidence type="ECO:0000256" key="1">
    <source>
        <dbReference type="SAM" id="MobiDB-lite"/>
    </source>
</evidence>
<organism evidence="4 5">
    <name type="scientific">Suilimivivens aceti</name>
    <dbReference type="NCBI Taxonomy" id="2981774"/>
    <lineage>
        <taxon>Bacteria</taxon>
        <taxon>Bacillati</taxon>
        <taxon>Bacillota</taxon>
        <taxon>Clostridia</taxon>
        <taxon>Lachnospirales</taxon>
        <taxon>Lachnospiraceae</taxon>
        <taxon>Suilimivivens</taxon>
    </lineage>
</organism>
<evidence type="ECO:0008006" key="6">
    <source>
        <dbReference type="Google" id="ProtNLM"/>
    </source>
</evidence>
<feature type="chain" id="PRO_5045092190" description="Gram-positive cocci surface proteins LPxTG domain-containing protein" evidence="3">
    <location>
        <begin position="30"/>
        <end position="677"/>
    </location>
</feature>